<dbReference type="KEGG" id="vpe:Varpa_0930"/>
<evidence type="ECO:0000256" key="4">
    <source>
        <dbReference type="ARBA" id="ARBA00011365"/>
    </source>
</evidence>
<evidence type="ECO:0000256" key="2">
    <source>
        <dbReference type="ARBA" id="ARBA00005193"/>
    </source>
</evidence>
<evidence type="ECO:0000313" key="9">
    <source>
        <dbReference type="EMBL" id="ADU35148.1"/>
    </source>
</evidence>
<comment type="pathway">
    <text evidence="2">Aromatic compound metabolism; beta-ketoadipate pathway; 5-oxo-4,5-dihydro-2-furylacetate from catechol: step 3/3.</text>
</comment>
<proteinExistence type="inferred from homology"/>
<protein>
    <recommendedName>
        <fullName evidence="5">muconolactone Delta-isomerase</fullName>
        <ecNumber evidence="5">5.3.3.4</ecNumber>
    </recommendedName>
</protein>
<dbReference type="EMBL" id="CP002417">
    <property type="protein sequence ID" value="ADU35148.1"/>
    <property type="molecule type" value="Genomic_DNA"/>
</dbReference>
<evidence type="ECO:0000256" key="5">
    <source>
        <dbReference type="ARBA" id="ARBA00012070"/>
    </source>
</evidence>
<feature type="domain" description="Muconolactone isomerase" evidence="8">
    <location>
        <begin position="1"/>
        <end position="88"/>
    </location>
</feature>
<dbReference type="Proteomes" id="UP000008917">
    <property type="component" value="Chromosome"/>
</dbReference>
<evidence type="ECO:0000256" key="6">
    <source>
        <dbReference type="ARBA" id="ARBA00022797"/>
    </source>
</evidence>
<dbReference type="eggNOG" id="COG4829">
    <property type="taxonomic scope" value="Bacteria"/>
</dbReference>
<dbReference type="SUPFAM" id="SSF54909">
    <property type="entry name" value="Dimeric alpha+beta barrel"/>
    <property type="match status" value="1"/>
</dbReference>
<dbReference type="InterPro" id="IPR026029">
    <property type="entry name" value="MLI_dom"/>
</dbReference>
<organism evidence="9 10">
    <name type="scientific">Variovorax paradoxus (strain EPS)</name>
    <dbReference type="NCBI Taxonomy" id="595537"/>
    <lineage>
        <taxon>Bacteria</taxon>
        <taxon>Pseudomonadati</taxon>
        <taxon>Pseudomonadota</taxon>
        <taxon>Betaproteobacteria</taxon>
        <taxon>Burkholderiales</taxon>
        <taxon>Comamonadaceae</taxon>
        <taxon>Variovorax</taxon>
    </lineage>
</organism>
<reference evidence="10" key="1">
    <citation type="submission" date="2010-12" db="EMBL/GenBank/DDBJ databases">
        <title>Complete sequence of Variovorax paradoxus EPS.</title>
        <authorList>
            <consortium name="US DOE Joint Genome Institute"/>
            <person name="Lucas S."/>
            <person name="Copeland A."/>
            <person name="Lapidus A."/>
            <person name="Cheng J.-F."/>
            <person name="Goodwin L."/>
            <person name="Pitluck S."/>
            <person name="Teshima H."/>
            <person name="Detter J.C."/>
            <person name="Han C."/>
            <person name="Tapia R."/>
            <person name="Land M."/>
            <person name="Hauser L."/>
            <person name="Kyrpides N."/>
            <person name="Ivanova N."/>
            <person name="Ovchinnikova G."/>
            <person name="Orwin P."/>
            <person name="Han J.-I.G."/>
            <person name="Woyke T."/>
        </authorList>
    </citation>
    <scope>NUCLEOTIDE SEQUENCE [LARGE SCALE GENOMIC DNA]</scope>
    <source>
        <strain evidence="10">EPS</strain>
    </source>
</reference>
<evidence type="ECO:0000256" key="3">
    <source>
        <dbReference type="ARBA" id="ARBA00010882"/>
    </source>
</evidence>
<reference evidence="9 10" key="2">
    <citation type="journal article" date="2013" name="Genome Announc.">
        <title>Genome of the Root-Associated Plant Growth-Promoting Bacterium Variovorax paradoxus Strain EPS.</title>
        <authorList>
            <person name="Han J.I."/>
            <person name="Spain J.C."/>
            <person name="Leadbetter J.R."/>
            <person name="Ovchinnikova G."/>
            <person name="Goodwin L.A."/>
            <person name="Han C.S."/>
            <person name="Woyke T."/>
            <person name="Davenport K.W."/>
            <person name="Orwin P.M."/>
        </authorList>
    </citation>
    <scope>NUCLEOTIDE SEQUENCE [LARGE SCALE GENOMIC DNA]</scope>
    <source>
        <strain evidence="9 10">EPS</strain>
    </source>
</reference>
<dbReference type="InterPro" id="IPR003464">
    <property type="entry name" value="Muconolactone_d_Isoase"/>
</dbReference>
<dbReference type="Gene3D" id="3.30.70.1060">
    <property type="entry name" value="Dimeric alpha+beta barrel"/>
    <property type="match status" value="1"/>
</dbReference>
<evidence type="ECO:0000256" key="1">
    <source>
        <dbReference type="ARBA" id="ARBA00001739"/>
    </source>
</evidence>
<dbReference type="PIRSF" id="PIRSF001486">
    <property type="entry name" value="CatC"/>
    <property type="match status" value="1"/>
</dbReference>
<evidence type="ECO:0000313" key="10">
    <source>
        <dbReference type="Proteomes" id="UP000008917"/>
    </source>
</evidence>
<dbReference type="STRING" id="595537.Varpa_0930"/>
<dbReference type="InterPro" id="IPR011008">
    <property type="entry name" value="Dimeric_a/b-barrel"/>
</dbReference>
<dbReference type="EC" id="5.3.3.4" evidence="5"/>
<keyword evidence="7 9" id="KW-0413">Isomerase</keyword>
<sequence length="102" mass="11301">MQFMLNIDFTMPAHFTPQEALALRGLENAHALALMEQKVLLGIWRVVGRTSNFSLWQAPTLEALHATLSALPMFPFMKIQVTPLIEHPVAAAFAQHHEGGLA</sequence>
<dbReference type="GO" id="GO:0016159">
    <property type="term" value="F:muconolactone delta-isomerase activity"/>
    <property type="evidence" value="ECO:0007669"/>
    <property type="project" value="UniProtKB-EC"/>
</dbReference>
<comment type="similarity">
    <text evidence="3">Belongs to the muconolactone Delta-isomerase family.</text>
</comment>
<comment type="subunit">
    <text evidence="4">Homodecamer.</text>
</comment>
<comment type="catalytic activity">
    <reaction evidence="1">
        <text>(S)-muconolactone = (4,5-dihydro-5-oxofuran-2-yl)-acetate</text>
        <dbReference type="Rhea" id="RHEA:12348"/>
        <dbReference type="ChEBI" id="CHEBI:58425"/>
        <dbReference type="ChEBI" id="CHEBI:58736"/>
        <dbReference type="EC" id="5.3.3.4"/>
    </reaction>
</comment>
<gene>
    <name evidence="9" type="ordered locus">Varpa_0930</name>
</gene>
<dbReference type="AlphaFoldDB" id="E6VAN8"/>
<dbReference type="UniPathway" id="UPA00157">
    <property type="reaction ID" value="UER00260"/>
</dbReference>
<dbReference type="Pfam" id="PF02426">
    <property type="entry name" value="MIase"/>
    <property type="match status" value="1"/>
</dbReference>
<evidence type="ECO:0000259" key="8">
    <source>
        <dbReference type="Pfam" id="PF02426"/>
    </source>
</evidence>
<dbReference type="HOGENOM" id="CLU_080702_2_0_4"/>
<name>E6VAN8_VARPE</name>
<accession>E6VAN8</accession>
<keyword evidence="6" id="KW-0058">Aromatic hydrocarbons catabolism</keyword>
<dbReference type="OrthoDB" id="2889526at2"/>
<evidence type="ECO:0000256" key="7">
    <source>
        <dbReference type="ARBA" id="ARBA00023235"/>
    </source>
</evidence>
<dbReference type="GO" id="GO:0042952">
    <property type="term" value="P:beta-ketoadipate pathway"/>
    <property type="evidence" value="ECO:0007669"/>
    <property type="project" value="UniProtKB-UniPathway"/>
</dbReference>